<sequence>MKKLAQRQHSSDWSKELSDLISGASGGFLFGIPLLFYTMEVWFVGSQVSPPLLLAILSLTDDYCF</sequence>
<feature type="transmembrane region" description="Helical" evidence="1">
    <location>
        <begin position="20"/>
        <end position="44"/>
    </location>
</feature>
<dbReference type="Proteomes" id="UP000186868">
    <property type="component" value="Unassembled WGS sequence"/>
</dbReference>
<evidence type="ECO:0000256" key="1">
    <source>
        <dbReference type="SAM" id="Phobius"/>
    </source>
</evidence>
<protein>
    <submittedName>
        <fullName evidence="2">Uncharacterized protein</fullName>
    </submittedName>
</protein>
<organism evidence="2 3">
    <name type="scientific">Hydrococcus rivularis NIES-593</name>
    <dbReference type="NCBI Taxonomy" id="1921803"/>
    <lineage>
        <taxon>Bacteria</taxon>
        <taxon>Bacillati</taxon>
        <taxon>Cyanobacteriota</taxon>
        <taxon>Cyanophyceae</taxon>
        <taxon>Pleurocapsales</taxon>
        <taxon>Hydrococcaceae</taxon>
        <taxon>Hydrococcus</taxon>
    </lineage>
</organism>
<dbReference type="OrthoDB" id="147125at2"/>
<dbReference type="InterPro" id="IPR024464">
    <property type="entry name" value="DUF2391"/>
</dbReference>
<dbReference type="RefSeq" id="WP_073601398.1">
    <property type="nucleotide sequence ID" value="NZ_MRCB01000038.1"/>
</dbReference>
<name>A0A1U7H8R4_9CYAN</name>
<comment type="caution">
    <text evidence="2">The sequence shown here is derived from an EMBL/GenBank/DDBJ whole genome shotgun (WGS) entry which is preliminary data.</text>
</comment>
<keyword evidence="3" id="KW-1185">Reference proteome</keyword>
<gene>
    <name evidence="2" type="ORF">NIES593_20710</name>
</gene>
<keyword evidence="1" id="KW-0812">Transmembrane</keyword>
<dbReference type="Pfam" id="PF09622">
    <property type="entry name" value="DUF2391"/>
    <property type="match status" value="1"/>
</dbReference>
<keyword evidence="1" id="KW-0472">Membrane</keyword>
<dbReference type="EMBL" id="MRCB01000038">
    <property type="protein sequence ID" value="OKH19690.1"/>
    <property type="molecule type" value="Genomic_DNA"/>
</dbReference>
<reference evidence="2 3" key="1">
    <citation type="submission" date="2016-11" db="EMBL/GenBank/DDBJ databases">
        <title>Draft Genome Sequences of Nine Cyanobacterial Strains from Diverse Habitats.</title>
        <authorList>
            <person name="Zhu T."/>
            <person name="Hou S."/>
            <person name="Lu X."/>
            <person name="Hess W.R."/>
        </authorList>
    </citation>
    <scope>NUCLEOTIDE SEQUENCE [LARGE SCALE GENOMIC DNA]</scope>
    <source>
        <strain evidence="2 3">NIES-593</strain>
    </source>
</reference>
<keyword evidence="1" id="KW-1133">Transmembrane helix</keyword>
<evidence type="ECO:0000313" key="2">
    <source>
        <dbReference type="EMBL" id="OKH19690.1"/>
    </source>
</evidence>
<accession>A0A1U7H8R4</accession>
<dbReference type="AlphaFoldDB" id="A0A1U7H8R4"/>
<evidence type="ECO:0000313" key="3">
    <source>
        <dbReference type="Proteomes" id="UP000186868"/>
    </source>
</evidence>
<proteinExistence type="predicted"/>